<reference evidence="1 2" key="1">
    <citation type="submission" date="2011-01" db="EMBL/GenBank/DDBJ databases">
        <title>Complete sequence of Pseudoxanthomonas suwonensis 11-1.</title>
        <authorList>
            <consortium name="US DOE Joint Genome Institute"/>
            <person name="Lucas S."/>
            <person name="Copeland A."/>
            <person name="Lapidus A."/>
            <person name="Cheng J.-F."/>
            <person name="Goodwin L."/>
            <person name="Pitluck S."/>
            <person name="Teshima H."/>
            <person name="Detter J.C."/>
            <person name="Han C."/>
            <person name="Tapia R."/>
            <person name="Land M."/>
            <person name="Hauser L."/>
            <person name="Kyrpides N."/>
            <person name="Ivanova N."/>
            <person name="Ovchinnikova G."/>
            <person name="Siebers A.K."/>
            <person name="Allgaier M."/>
            <person name="Thelen M.P."/>
            <person name="Hugenholtz P."/>
            <person name="Gladden J."/>
            <person name="Woyke T."/>
        </authorList>
    </citation>
    <scope>NUCLEOTIDE SEQUENCE [LARGE SCALE GENOMIC DNA]</scope>
    <source>
        <strain evidence="2">11-1</strain>
    </source>
</reference>
<dbReference type="EMBL" id="CP002446">
    <property type="protein sequence ID" value="ADV27778.1"/>
    <property type="molecule type" value="Genomic_DNA"/>
</dbReference>
<sequence>MKTLGIESLDLVSGGRNENQRQSDVVSRGLELCKGFPDDKEVTIRLENTTQAGVPGTNGGTKEVITFTLTCGELRDAAKASGGRG</sequence>
<proteinExistence type="predicted"/>
<protein>
    <submittedName>
        <fullName evidence="1">Uncharacterized protein</fullName>
    </submittedName>
</protein>
<name>E6WU58_PSEUU</name>
<keyword evidence="2" id="KW-1185">Reference proteome</keyword>
<dbReference type="Proteomes" id="UP000008632">
    <property type="component" value="Chromosome"/>
</dbReference>
<dbReference type="RefSeq" id="WP_013535606.1">
    <property type="nucleotide sequence ID" value="NC_014924.1"/>
</dbReference>
<accession>E6WU58</accession>
<organism evidence="1 2">
    <name type="scientific">Pseudoxanthomonas suwonensis (strain 11-1)</name>
    <dbReference type="NCBI Taxonomy" id="743721"/>
    <lineage>
        <taxon>Bacteria</taxon>
        <taxon>Pseudomonadati</taxon>
        <taxon>Pseudomonadota</taxon>
        <taxon>Gammaproteobacteria</taxon>
        <taxon>Lysobacterales</taxon>
        <taxon>Lysobacteraceae</taxon>
        <taxon>Pseudoxanthomonas</taxon>
    </lineage>
</organism>
<dbReference type="OrthoDB" id="9951234at2"/>
<dbReference type="KEGG" id="psu:Psesu_1941"/>
<dbReference type="HOGENOM" id="CLU_2510267_0_0_6"/>
<dbReference type="AlphaFoldDB" id="E6WU58"/>
<evidence type="ECO:0000313" key="2">
    <source>
        <dbReference type="Proteomes" id="UP000008632"/>
    </source>
</evidence>
<evidence type="ECO:0000313" key="1">
    <source>
        <dbReference type="EMBL" id="ADV27778.1"/>
    </source>
</evidence>
<dbReference type="STRING" id="743721.Psesu_1941"/>
<gene>
    <name evidence="1" type="ordered locus">Psesu_1941</name>
</gene>